<dbReference type="EnsemblMetazoa" id="CapteT178127">
    <property type="protein sequence ID" value="CapteP178127"/>
    <property type="gene ID" value="CapteG178127"/>
</dbReference>
<dbReference type="FunFam" id="3.30.160.60:FF:000870">
    <property type="entry name" value="zinc finger protein 197 isoform X1"/>
    <property type="match status" value="1"/>
</dbReference>
<keyword evidence="4" id="KW-0677">Repeat</keyword>
<dbReference type="PANTHER" id="PTHR24379:SF127">
    <property type="entry name" value="BLOODY FINGERS-RELATED"/>
    <property type="match status" value="1"/>
</dbReference>
<dbReference type="FunFam" id="3.30.160.60:FF:001465">
    <property type="entry name" value="Zinc finger protein 560"/>
    <property type="match status" value="1"/>
</dbReference>
<evidence type="ECO:0000313" key="13">
    <source>
        <dbReference type="EMBL" id="ELT92105.1"/>
    </source>
</evidence>
<dbReference type="FunFam" id="3.30.160.60:FF:001370">
    <property type="entry name" value="Zinc finger protein"/>
    <property type="match status" value="1"/>
</dbReference>
<comment type="similarity">
    <text evidence="2">Belongs to the krueppel C2H2-type zinc-finger protein family.</text>
</comment>
<protein>
    <recommendedName>
        <fullName evidence="12">C2H2-type domain-containing protein</fullName>
    </recommendedName>
</protein>
<dbReference type="HOGENOM" id="CLU_002678_44_0_1"/>
<dbReference type="Proteomes" id="UP000014760">
    <property type="component" value="Unassembled WGS sequence"/>
</dbReference>
<dbReference type="GO" id="GO:0008270">
    <property type="term" value="F:zinc ion binding"/>
    <property type="evidence" value="ECO:0007669"/>
    <property type="project" value="UniProtKB-KW"/>
</dbReference>
<keyword evidence="5 11" id="KW-0863">Zinc-finger</keyword>
<keyword evidence="8" id="KW-0238">DNA-binding</keyword>
<reference evidence="15" key="1">
    <citation type="submission" date="2012-12" db="EMBL/GenBank/DDBJ databases">
        <authorList>
            <person name="Hellsten U."/>
            <person name="Grimwood J."/>
            <person name="Chapman J.A."/>
            <person name="Shapiro H."/>
            <person name="Aerts A."/>
            <person name="Otillar R.P."/>
            <person name="Terry A.Y."/>
            <person name="Boore J.L."/>
            <person name="Simakov O."/>
            <person name="Marletaz F."/>
            <person name="Cho S.-J."/>
            <person name="Edsinger-Gonzales E."/>
            <person name="Havlak P."/>
            <person name="Kuo D.-H."/>
            <person name="Larsson T."/>
            <person name="Lv J."/>
            <person name="Arendt D."/>
            <person name="Savage R."/>
            <person name="Osoegawa K."/>
            <person name="de Jong P."/>
            <person name="Lindberg D.R."/>
            <person name="Seaver E.C."/>
            <person name="Weisblat D.A."/>
            <person name="Putnam N.H."/>
            <person name="Grigoriev I.V."/>
            <person name="Rokhsar D.S."/>
        </authorList>
    </citation>
    <scope>NUCLEOTIDE SEQUENCE</scope>
    <source>
        <strain evidence="15">I ESC-2004</strain>
    </source>
</reference>
<proteinExistence type="inferred from homology"/>
<dbReference type="STRING" id="283909.R7TLX0"/>
<gene>
    <name evidence="13" type="ORF">CAPTEDRAFT_178127</name>
</gene>
<dbReference type="GO" id="GO:0000981">
    <property type="term" value="F:DNA-binding transcription factor activity, RNA polymerase II-specific"/>
    <property type="evidence" value="ECO:0007669"/>
    <property type="project" value="TreeGrafter"/>
</dbReference>
<keyword evidence="6" id="KW-0862">Zinc</keyword>
<keyword evidence="7" id="KW-0805">Transcription regulation</keyword>
<dbReference type="PANTHER" id="PTHR24379">
    <property type="entry name" value="KRAB AND ZINC FINGER DOMAIN-CONTAINING"/>
    <property type="match status" value="1"/>
</dbReference>
<feature type="domain" description="C2H2-type" evidence="12">
    <location>
        <begin position="274"/>
        <end position="301"/>
    </location>
</feature>
<organism evidence="13">
    <name type="scientific">Capitella teleta</name>
    <name type="common">Polychaete worm</name>
    <dbReference type="NCBI Taxonomy" id="283909"/>
    <lineage>
        <taxon>Eukaryota</taxon>
        <taxon>Metazoa</taxon>
        <taxon>Spiralia</taxon>
        <taxon>Lophotrochozoa</taxon>
        <taxon>Annelida</taxon>
        <taxon>Polychaeta</taxon>
        <taxon>Sedentaria</taxon>
        <taxon>Scolecida</taxon>
        <taxon>Capitellidae</taxon>
        <taxon>Capitella</taxon>
    </lineage>
</organism>
<dbReference type="GO" id="GO:0005634">
    <property type="term" value="C:nucleus"/>
    <property type="evidence" value="ECO:0007669"/>
    <property type="project" value="UniProtKB-SubCell"/>
</dbReference>
<feature type="domain" description="C2H2-type" evidence="12">
    <location>
        <begin position="331"/>
        <end position="358"/>
    </location>
</feature>
<evidence type="ECO:0000259" key="12">
    <source>
        <dbReference type="PROSITE" id="PS50157"/>
    </source>
</evidence>
<evidence type="ECO:0000256" key="5">
    <source>
        <dbReference type="ARBA" id="ARBA00022771"/>
    </source>
</evidence>
<evidence type="ECO:0000256" key="8">
    <source>
        <dbReference type="ARBA" id="ARBA00023125"/>
    </source>
</evidence>
<dbReference type="OMA" id="ETHLEHR"/>
<feature type="domain" description="C2H2-type" evidence="12">
    <location>
        <begin position="47"/>
        <end position="74"/>
    </location>
</feature>
<dbReference type="AlphaFoldDB" id="R7TLX0"/>
<evidence type="ECO:0000256" key="1">
    <source>
        <dbReference type="ARBA" id="ARBA00004123"/>
    </source>
</evidence>
<dbReference type="OrthoDB" id="427030at2759"/>
<reference evidence="14" key="3">
    <citation type="submission" date="2015-06" db="UniProtKB">
        <authorList>
            <consortium name="EnsemblMetazoa"/>
        </authorList>
    </citation>
    <scope>IDENTIFICATION</scope>
</reference>
<keyword evidence="10" id="KW-0539">Nucleus</keyword>
<feature type="domain" description="C2H2-type" evidence="12">
    <location>
        <begin position="218"/>
        <end position="245"/>
    </location>
</feature>
<keyword evidence="9" id="KW-0804">Transcription</keyword>
<dbReference type="SMART" id="SM00355">
    <property type="entry name" value="ZnF_C2H2"/>
    <property type="match status" value="12"/>
</dbReference>
<dbReference type="EMBL" id="KB310244">
    <property type="protein sequence ID" value="ELT92105.1"/>
    <property type="molecule type" value="Genomic_DNA"/>
</dbReference>
<feature type="domain" description="C2H2-type" evidence="12">
    <location>
        <begin position="359"/>
        <end position="381"/>
    </location>
</feature>
<comment type="subcellular location">
    <subcellularLocation>
        <location evidence="1">Nucleus</location>
    </subcellularLocation>
</comment>
<dbReference type="PROSITE" id="PS00028">
    <property type="entry name" value="ZINC_FINGER_C2H2_1"/>
    <property type="match status" value="10"/>
</dbReference>
<feature type="domain" description="C2H2-type" evidence="12">
    <location>
        <begin position="162"/>
        <end position="189"/>
    </location>
</feature>
<evidence type="ECO:0000313" key="14">
    <source>
        <dbReference type="EnsemblMetazoa" id="CapteP178127"/>
    </source>
</evidence>
<dbReference type="GO" id="GO:0005694">
    <property type="term" value="C:chromosome"/>
    <property type="evidence" value="ECO:0007669"/>
    <property type="project" value="UniProtKB-ARBA"/>
</dbReference>
<feature type="domain" description="C2H2-type" evidence="12">
    <location>
        <begin position="190"/>
        <end position="217"/>
    </location>
</feature>
<dbReference type="EMBL" id="AMQN01013471">
    <property type="status" value="NOT_ANNOTATED_CDS"/>
    <property type="molecule type" value="Genomic_DNA"/>
</dbReference>
<evidence type="ECO:0000256" key="4">
    <source>
        <dbReference type="ARBA" id="ARBA00022737"/>
    </source>
</evidence>
<accession>R7TLX0</accession>
<feature type="domain" description="C2H2-type" evidence="12">
    <location>
        <begin position="302"/>
        <end position="329"/>
    </location>
</feature>
<evidence type="ECO:0000313" key="15">
    <source>
        <dbReference type="Proteomes" id="UP000014760"/>
    </source>
</evidence>
<evidence type="ECO:0000256" key="3">
    <source>
        <dbReference type="ARBA" id="ARBA00022723"/>
    </source>
</evidence>
<dbReference type="GO" id="GO:0000122">
    <property type="term" value="P:negative regulation of transcription by RNA polymerase II"/>
    <property type="evidence" value="ECO:0007669"/>
    <property type="project" value="UniProtKB-ARBA"/>
</dbReference>
<evidence type="ECO:0000256" key="10">
    <source>
        <dbReference type="ARBA" id="ARBA00023242"/>
    </source>
</evidence>
<dbReference type="InterPro" id="IPR013087">
    <property type="entry name" value="Znf_C2H2_type"/>
</dbReference>
<dbReference type="SUPFAM" id="SSF57667">
    <property type="entry name" value="beta-beta-alpha zinc fingers"/>
    <property type="match status" value="6"/>
</dbReference>
<evidence type="ECO:0000256" key="11">
    <source>
        <dbReference type="PROSITE-ProRule" id="PRU00042"/>
    </source>
</evidence>
<dbReference type="Pfam" id="PF00096">
    <property type="entry name" value="zf-C2H2"/>
    <property type="match status" value="7"/>
</dbReference>
<keyword evidence="3" id="KW-0479">Metal-binding</keyword>
<feature type="domain" description="C2H2-type" evidence="12">
    <location>
        <begin position="14"/>
        <end position="41"/>
    </location>
</feature>
<dbReference type="GO" id="GO:0045893">
    <property type="term" value="P:positive regulation of DNA-templated transcription"/>
    <property type="evidence" value="ECO:0007669"/>
    <property type="project" value="UniProtKB-ARBA"/>
</dbReference>
<evidence type="ECO:0000256" key="9">
    <source>
        <dbReference type="ARBA" id="ARBA00023163"/>
    </source>
</evidence>
<feature type="domain" description="C2H2-type" evidence="12">
    <location>
        <begin position="246"/>
        <end position="273"/>
    </location>
</feature>
<keyword evidence="15" id="KW-1185">Reference proteome</keyword>
<evidence type="ECO:0000256" key="7">
    <source>
        <dbReference type="ARBA" id="ARBA00023015"/>
    </source>
</evidence>
<evidence type="ECO:0000256" key="6">
    <source>
        <dbReference type="ARBA" id="ARBA00022833"/>
    </source>
</evidence>
<dbReference type="PROSITE" id="PS50157">
    <property type="entry name" value="ZINC_FINGER_C2H2_2"/>
    <property type="match status" value="10"/>
</dbReference>
<sequence length="473" mass="54387">MRCRKRPLSDQRPFKCKVCGIGRITKDDLRKHSLVHETKVKEVGGSFKCKDCAKEFTTSVKYERHMLTHSASAASVCLICGKDCRKDSKYSLEEHMNWHAMHPIECTLCEVQLKEASQFNEHKLKHPDERVFRCVAIGSESVLAEEMRKTLAEWHVQDKKEFPCEFCGKTFQRKASRADHVRIHTGEKPHTCSICNRSFTLKNTLKMHMMRHEGIKPHTCETCGKQFLSRFMLNEHKRIHTGEKPFSCDICGKTFSTRPNLCAHVKLHTGARPYQCSYCESAFTSKAKMRMHEDSHRGEIKHFCPYCNKGFIRKDSMISHQRIHRIKRKSCACELCGNRYSSPAALKVHLRKHQVVKPFECSICGKPYTRSDVWKKHLEWHRKRMVPDSHLEVISVPHEAEGGDVQIVVDDDVHIVVDQKTEGGVERVEIPLSVIVNGDNTAMAVPENAEISIIRKNSFGESTIQELHELVTQ</sequence>
<name>R7TLX0_CAPTE</name>
<reference evidence="13 15" key="2">
    <citation type="journal article" date="2013" name="Nature">
        <title>Insights into bilaterian evolution from three spiralian genomes.</title>
        <authorList>
            <person name="Simakov O."/>
            <person name="Marletaz F."/>
            <person name="Cho S.J."/>
            <person name="Edsinger-Gonzales E."/>
            <person name="Havlak P."/>
            <person name="Hellsten U."/>
            <person name="Kuo D.H."/>
            <person name="Larsson T."/>
            <person name="Lv J."/>
            <person name="Arendt D."/>
            <person name="Savage R."/>
            <person name="Osoegawa K."/>
            <person name="de Jong P."/>
            <person name="Grimwood J."/>
            <person name="Chapman J.A."/>
            <person name="Shapiro H."/>
            <person name="Aerts A."/>
            <person name="Otillar R.P."/>
            <person name="Terry A.Y."/>
            <person name="Boore J.L."/>
            <person name="Grigoriev I.V."/>
            <person name="Lindberg D.R."/>
            <person name="Seaver E.C."/>
            <person name="Weisblat D.A."/>
            <person name="Putnam N.H."/>
            <person name="Rokhsar D.S."/>
        </authorList>
    </citation>
    <scope>NUCLEOTIDE SEQUENCE</scope>
    <source>
        <strain evidence="13 15">I ESC-2004</strain>
    </source>
</reference>
<evidence type="ECO:0000256" key="2">
    <source>
        <dbReference type="ARBA" id="ARBA00006991"/>
    </source>
</evidence>
<dbReference type="FunFam" id="3.30.160.60:FF:001732">
    <property type="entry name" value="Zgc:162936"/>
    <property type="match status" value="1"/>
</dbReference>
<dbReference type="Gene3D" id="3.30.160.60">
    <property type="entry name" value="Classic Zinc Finger"/>
    <property type="match status" value="9"/>
</dbReference>
<dbReference type="GO" id="GO:0000977">
    <property type="term" value="F:RNA polymerase II transcription regulatory region sequence-specific DNA binding"/>
    <property type="evidence" value="ECO:0007669"/>
    <property type="project" value="TreeGrafter"/>
</dbReference>
<dbReference type="InterPro" id="IPR036236">
    <property type="entry name" value="Znf_C2H2_sf"/>
</dbReference>